<dbReference type="Gene3D" id="3.40.50.1000">
    <property type="entry name" value="HAD superfamily/HAD-like"/>
    <property type="match status" value="1"/>
</dbReference>
<sequence>MKHYLALLFDLDGTLIDSRADLSEAVRYALKALDNTKEPPTSDEIIAQVGKPLDIICQNLGYNFSPEAIVLFEKTYRAYYEKHFQDHTKVFLGVIETLEELKRSGVRMAVITTKHQIQADMVVSAFGLRHYFQYIRGWQPGRQHKPDPEPVLATLKVLDCKPSQTLYVGDTEQDILCGQAAKVDTCAVTYGFRSAEFLKSLEPTYTIEHFSDILTIIRK</sequence>
<dbReference type="NCBIfam" id="TIGR01549">
    <property type="entry name" value="HAD-SF-IA-v1"/>
    <property type="match status" value="1"/>
</dbReference>
<proteinExistence type="predicted"/>
<organism evidence="1">
    <name type="scientific">candidate division WOR-3 bacterium</name>
    <dbReference type="NCBI Taxonomy" id="2052148"/>
    <lineage>
        <taxon>Bacteria</taxon>
        <taxon>Bacteria division WOR-3</taxon>
    </lineage>
</organism>
<dbReference type="PRINTS" id="PR00413">
    <property type="entry name" value="HADHALOGNASE"/>
</dbReference>
<reference evidence="1" key="1">
    <citation type="journal article" date="2020" name="mSystems">
        <title>Genome- and Community-Level Interaction Insights into Carbon Utilization and Element Cycling Functions of Hydrothermarchaeota in Hydrothermal Sediment.</title>
        <authorList>
            <person name="Zhou Z."/>
            <person name="Liu Y."/>
            <person name="Xu W."/>
            <person name="Pan J."/>
            <person name="Luo Z.H."/>
            <person name="Li M."/>
        </authorList>
    </citation>
    <scope>NUCLEOTIDE SEQUENCE [LARGE SCALE GENOMIC DNA]</scope>
    <source>
        <strain evidence="1">SpSt-876</strain>
    </source>
</reference>
<dbReference type="GO" id="GO:0005829">
    <property type="term" value="C:cytosol"/>
    <property type="evidence" value="ECO:0007669"/>
    <property type="project" value="TreeGrafter"/>
</dbReference>
<comment type="caution">
    <text evidence="1">The sequence shown here is derived from an EMBL/GenBank/DDBJ whole genome shotgun (WGS) entry which is preliminary data.</text>
</comment>
<dbReference type="EMBL" id="DTLI01000197">
    <property type="protein sequence ID" value="HHS52831.1"/>
    <property type="molecule type" value="Genomic_DNA"/>
</dbReference>
<dbReference type="GO" id="GO:0006281">
    <property type="term" value="P:DNA repair"/>
    <property type="evidence" value="ECO:0007669"/>
    <property type="project" value="TreeGrafter"/>
</dbReference>
<dbReference type="InterPro" id="IPR050155">
    <property type="entry name" value="HAD-like_hydrolase_sf"/>
</dbReference>
<dbReference type="InterPro" id="IPR006439">
    <property type="entry name" value="HAD-SF_hydro_IA"/>
</dbReference>
<dbReference type="SFLD" id="SFLDS00003">
    <property type="entry name" value="Haloacid_Dehalogenase"/>
    <property type="match status" value="1"/>
</dbReference>
<dbReference type="PANTHER" id="PTHR43434:SF1">
    <property type="entry name" value="PHOSPHOGLYCOLATE PHOSPHATASE"/>
    <property type="match status" value="1"/>
</dbReference>
<dbReference type="SFLD" id="SFLDG01129">
    <property type="entry name" value="C1.5:_HAD__Beta-PGM__Phosphata"/>
    <property type="match status" value="1"/>
</dbReference>
<dbReference type="SFLD" id="SFLDG01135">
    <property type="entry name" value="C1.5.6:_HAD__Beta-PGM__Phospha"/>
    <property type="match status" value="1"/>
</dbReference>
<dbReference type="InterPro" id="IPR036412">
    <property type="entry name" value="HAD-like_sf"/>
</dbReference>
<dbReference type="FunFam" id="3.40.50.1000:FF:000022">
    <property type="entry name" value="Phosphoglycolate phosphatase"/>
    <property type="match status" value="1"/>
</dbReference>
<dbReference type="GO" id="GO:0008967">
    <property type="term" value="F:phosphoglycolate phosphatase activity"/>
    <property type="evidence" value="ECO:0007669"/>
    <property type="project" value="TreeGrafter"/>
</dbReference>
<dbReference type="PANTHER" id="PTHR43434">
    <property type="entry name" value="PHOSPHOGLYCOLATE PHOSPHATASE"/>
    <property type="match status" value="1"/>
</dbReference>
<dbReference type="InterPro" id="IPR041492">
    <property type="entry name" value="HAD_2"/>
</dbReference>
<accession>A0A7C6A9Y1</accession>
<dbReference type="InterPro" id="IPR023198">
    <property type="entry name" value="PGP-like_dom2"/>
</dbReference>
<dbReference type="InterPro" id="IPR023214">
    <property type="entry name" value="HAD_sf"/>
</dbReference>
<evidence type="ECO:0000313" key="1">
    <source>
        <dbReference type="EMBL" id="HHS52831.1"/>
    </source>
</evidence>
<dbReference type="Pfam" id="PF13419">
    <property type="entry name" value="HAD_2"/>
    <property type="match status" value="1"/>
</dbReference>
<gene>
    <name evidence="1" type="ORF">ENW73_08265</name>
</gene>
<name>A0A7C6A9Y1_UNCW3</name>
<keyword evidence="1" id="KW-0378">Hydrolase</keyword>
<protein>
    <submittedName>
        <fullName evidence="1">HAD family hydrolase</fullName>
    </submittedName>
</protein>
<dbReference type="SUPFAM" id="SSF56784">
    <property type="entry name" value="HAD-like"/>
    <property type="match status" value="1"/>
</dbReference>
<dbReference type="AlphaFoldDB" id="A0A7C6A9Y1"/>
<dbReference type="Gene3D" id="1.10.150.240">
    <property type="entry name" value="Putative phosphatase, domain 2"/>
    <property type="match status" value="1"/>
</dbReference>